<dbReference type="RefSeq" id="WP_152641458.1">
    <property type="nucleotide sequence ID" value="NZ_JAQEZG010000020.1"/>
</dbReference>
<keyword evidence="2" id="KW-1185">Reference proteome</keyword>
<evidence type="ECO:0000313" key="1">
    <source>
        <dbReference type="EMBL" id="CEE03124.1"/>
    </source>
</evidence>
<dbReference type="AlphaFoldDB" id="A0A090KWK6"/>
<name>A0A090KWK6_9BACI</name>
<dbReference type="EMBL" id="CCRF01000102">
    <property type="protein sequence ID" value="CEE03124.1"/>
    <property type="molecule type" value="Genomic_DNA"/>
</dbReference>
<reference evidence="1 2" key="1">
    <citation type="submission" date="2014-07" db="EMBL/GenBank/DDBJ databases">
        <authorList>
            <person name="Wibberg Daniel"/>
        </authorList>
    </citation>
    <scope>NUCLEOTIDE SEQUENCE [LARGE SCALE GENOMIC DNA]</scope>
</reference>
<organism evidence="1 2">
    <name type="scientific">Caldibacillus thermoamylovorans</name>
    <dbReference type="NCBI Taxonomy" id="35841"/>
    <lineage>
        <taxon>Bacteria</taxon>
        <taxon>Bacillati</taxon>
        <taxon>Bacillota</taxon>
        <taxon>Bacilli</taxon>
        <taxon>Bacillales</taxon>
        <taxon>Bacillaceae</taxon>
        <taxon>Caldibacillus</taxon>
    </lineage>
</organism>
<evidence type="ECO:0000313" key="2">
    <source>
        <dbReference type="Proteomes" id="UP000040576"/>
    </source>
</evidence>
<sequence>MRVELFSVGKARIKLILACVNPVCDKPQSCKSTHDWVFLRILSKKVKKFSRLKAYYYFSFLKEYGNIVLDYLPNSRENNFPLNTNNSMKK</sequence>
<protein>
    <submittedName>
        <fullName evidence="1">Uncharacterized protein</fullName>
    </submittedName>
</protein>
<gene>
    <name evidence="1" type="ORF">BT1A1_3343</name>
</gene>
<dbReference type="Proteomes" id="UP000040576">
    <property type="component" value="Unassembled WGS sequence"/>
</dbReference>
<proteinExistence type="predicted"/>
<accession>A0A090KWK6</accession>